<evidence type="ECO:0000256" key="7">
    <source>
        <dbReference type="ARBA" id="ARBA00023211"/>
    </source>
</evidence>
<keyword evidence="13" id="KW-1185">Reference proteome</keyword>
<dbReference type="PANTHER" id="PTHR43782">
    <property type="entry name" value="ARGINASE"/>
    <property type="match status" value="1"/>
</dbReference>
<keyword evidence="6 10" id="KW-0378">Hydrolase</keyword>
<evidence type="ECO:0000256" key="9">
    <source>
        <dbReference type="PROSITE-ProRule" id="PRU00742"/>
    </source>
</evidence>
<dbReference type="NCBIfam" id="TIGR01229">
    <property type="entry name" value="rocF_arginase"/>
    <property type="match status" value="1"/>
</dbReference>
<dbReference type="InterPro" id="IPR014033">
    <property type="entry name" value="Arginase"/>
</dbReference>
<keyword evidence="4 11" id="KW-0056">Arginine metabolism</keyword>
<evidence type="ECO:0000256" key="10">
    <source>
        <dbReference type="RuleBase" id="RU003684"/>
    </source>
</evidence>
<comment type="caution">
    <text evidence="12">The sequence shown here is derived from an EMBL/GenBank/DDBJ whole genome shotgun (WGS) entry which is preliminary data.</text>
</comment>
<comment type="similarity">
    <text evidence="9 10">Belongs to the arginase family.</text>
</comment>
<dbReference type="InterPro" id="IPR006035">
    <property type="entry name" value="Ureohydrolase"/>
</dbReference>
<dbReference type="GO" id="GO:0030145">
    <property type="term" value="F:manganese ion binding"/>
    <property type="evidence" value="ECO:0007669"/>
    <property type="project" value="TreeGrafter"/>
</dbReference>
<name>A0AAV5QPY1_9ASCO</name>
<evidence type="ECO:0000256" key="2">
    <source>
        <dbReference type="ARBA" id="ARBA00012168"/>
    </source>
</evidence>
<dbReference type="FunFam" id="3.40.800.10:FF:000009">
    <property type="entry name" value="Arginase"/>
    <property type="match status" value="1"/>
</dbReference>
<dbReference type="PROSITE" id="PS51409">
    <property type="entry name" value="ARGINASE_2"/>
    <property type="match status" value="1"/>
</dbReference>
<dbReference type="Gene3D" id="3.40.800.10">
    <property type="entry name" value="Ureohydrolase domain"/>
    <property type="match status" value="1"/>
</dbReference>
<evidence type="ECO:0000313" key="12">
    <source>
        <dbReference type="EMBL" id="GMM36677.1"/>
    </source>
</evidence>
<dbReference type="Proteomes" id="UP001360560">
    <property type="component" value="Unassembled WGS sequence"/>
</dbReference>
<dbReference type="EMBL" id="BTFZ01000011">
    <property type="protein sequence ID" value="GMM36677.1"/>
    <property type="molecule type" value="Genomic_DNA"/>
</dbReference>
<evidence type="ECO:0000256" key="8">
    <source>
        <dbReference type="ARBA" id="ARBA00047391"/>
    </source>
</evidence>
<comment type="cofactor">
    <cofactor evidence="11">
        <name>Mn(2+)</name>
        <dbReference type="ChEBI" id="CHEBI:29035"/>
    </cofactor>
    <text evidence="11">Binds 2 manganese ions per subunit.</text>
</comment>
<evidence type="ECO:0000256" key="5">
    <source>
        <dbReference type="ARBA" id="ARBA00022723"/>
    </source>
</evidence>
<dbReference type="InterPro" id="IPR023696">
    <property type="entry name" value="Ureohydrolase_dom_sf"/>
</dbReference>
<reference evidence="12 13" key="1">
    <citation type="journal article" date="2023" name="Elife">
        <title>Identification of key yeast species and microbe-microbe interactions impacting larval growth of Drosophila in the wild.</title>
        <authorList>
            <person name="Mure A."/>
            <person name="Sugiura Y."/>
            <person name="Maeda R."/>
            <person name="Honda K."/>
            <person name="Sakurai N."/>
            <person name="Takahashi Y."/>
            <person name="Watada M."/>
            <person name="Katoh T."/>
            <person name="Gotoh A."/>
            <person name="Gotoh Y."/>
            <person name="Taniguchi I."/>
            <person name="Nakamura K."/>
            <person name="Hayashi T."/>
            <person name="Katayama T."/>
            <person name="Uemura T."/>
            <person name="Hattori Y."/>
        </authorList>
    </citation>
    <scope>NUCLEOTIDE SEQUENCE [LARGE SCALE GENOMIC DNA]</scope>
    <source>
        <strain evidence="12 13">SC-9</strain>
    </source>
</reference>
<dbReference type="InterPro" id="IPR020855">
    <property type="entry name" value="Ureohydrolase_Mn_BS"/>
</dbReference>
<dbReference type="EC" id="3.5.3.1" evidence="2 11"/>
<evidence type="ECO:0000256" key="6">
    <source>
        <dbReference type="ARBA" id="ARBA00022801"/>
    </source>
</evidence>
<dbReference type="GO" id="GO:0006525">
    <property type="term" value="P:arginine metabolic process"/>
    <property type="evidence" value="ECO:0007669"/>
    <property type="project" value="UniProtKB-KW"/>
</dbReference>
<dbReference type="GO" id="GO:0005634">
    <property type="term" value="C:nucleus"/>
    <property type="evidence" value="ECO:0007669"/>
    <property type="project" value="TreeGrafter"/>
</dbReference>
<keyword evidence="5 11" id="KW-0479">Metal-binding</keyword>
<evidence type="ECO:0000256" key="4">
    <source>
        <dbReference type="ARBA" id="ARBA00022503"/>
    </source>
</evidence>
<dbReference type="AlphaFoldDB" id="A0AAV5QPY1"/>
<sequence length="319" mass="33954">MPSPTHYKYAATKNLSLVLAPFSGGQGKGGVEDGPEYLLEHGIEKHLKSLGWSTTISDPLKDDDLAAQKSDLSDVSGKCKRPKMVGQATKKIYAAVKEAAHKGDIPVTLGGDHSIAMGTIAGTLDKHPDACVLWIDAHGDINTPSTSDSGNIHGMPVSFLMGMEPEACPPDLKWVPNCIAANKIAYIGLRDVDAEEKKILKDHNISAFSMYHVDKYGISKVVEMALDKINPNRDCPIHLSYDVDAIDPLYVPATGTPVRGGLTLREGLFIAEEVAETGLLCALDVVEVNPALAAHDVHVLDTVSAGVSIAKCALGETLL</sequence>
<dbReference type="RefSeq" id="XP_064853673.1">
    <property type="nucleotide sequence ID" value="XM_064997601.1"/>
</dbReference>
<keyword evidence="7 11" id="KW-0464">Manganese</keyword>
<dbReference type="Pfam" id="PF00491">
    <property type="entry name" value="Arginase"/>
    <property type="match status" value="1"/>
</dbReference>
<gene>
    <name evidence="12" type="ORF">DASC09_040020</name>
</gene>
<dbReference type="PANTHER" id="PTHR43782:SF3">
    <property type="entry name" value="ARGINASE"/>
    <property type="match status" value="1"/>
</dbReference>
<evidence type="ECO:0000256" key="1">
    <source>
        <dbReference type="ARBA" id="ARBA00005098"/>
    </source>
</evidence>
<dbReference type="SUPFAM" id="SSF52768">
    <property type="entry name" value="Arginase/deacetylase"/>
    <property type="match status" value="1"/>
</dbReference>
<dbReference type="PROSITE" id="PS01053">
    <property type="entry name" value="ARGINASE_1"/>
    <property type="match status" value="1"/>
</dbReference>
<proteinExistence type="inferred from homology"/>
<dbReference type="GO" id="GO:0004053">
    <property type="term" value="F:arginase activity"/>
    <property type="evidence" value="ECO:0007669"/>
    <property type="project" value="UniProtKB-EC"/>
</dbReference>
<dbReference type="PRINTS" id="PR00116">
    <property type="entry name" value="ARGINASE"/>
</dbReference>
<dbReference type="GeneID" id="90074652"/>
<dbReference type="GO" id="GO:0005829">
    <property type="term" value="C:cytosol"/>
    <property type="evidence" value="ECO:0007669"/>
    <property type="project" value="TreeGrafter"/>
</dbReference>
<protein>
    <recommendedName>
        <fullName evidence="3 11">Arginase</fullName>
        <ecNumber evidence="2 11">3.5.3.1</ecNumber>
    </recommendedName>
</protein>
<evidence type="ECO:0000256" key="3">
    <source>
        <dbReference type="ARBA" id="ARBA00018123"/>
    </source>
</evidence>
<evidence type="ECO:0000313" key="13">
    <source>
        <dbReference type="Proteomes" id="UP001360560"/>
    </source>
</evidence>
<organism evidence="12 13">
    <name type="scientific">Saccharomycopsis crataegensis</name>
    <dbReference type="NCBI Taxonomy" id="43959"/>
    <lineage>
        <taxon>Eukaryota</taxon>
        <taxon>Fungi</taxon>
        <taxon>Dikarya</taxon>
        <taxon>Ascomycota</taxon>
        <taxon>Saccharomycotina</taxon>
        <taxon>Saccharomycetes</taxon>
        <taxon>Saccharomycopsidaceae</taxon>
        <taxon>Saccharomycopsis</taxon>
    </lineage>
</organism>
<comment type="pathway">
    <text evidence="1">Nitrogen metabolism; urea cycle; L-ornithine and urea from L-arginine: step 1/1.</text>
</comment>
<accession>A0AAV5QPY1</accession>
<comment type="catalytic activity">
    <reaction evidence="8 11">
        <text>L-arginine + H2O = urea + L-ornithine</text>
        <dbReference type="Rhea" id="RHEA:20569"/>
        <dbReference type="ChEBI" id="CHEBI:15377"/>
        <dbReference type="ChEBI" id="CHEBI:16199"/>
        <dbReference type="ChEBI" id="CHEBI:32682"/>
        <dbReference type="ChEBI" id="CHEBI:46911"/>
        <dbReference type="EC" id="3.5.3.1"/>
    </reaction>
</comment>
<dbReference type="CDD" id="cd09989">
    <property type="entry name" value="Arginase"/>
    <property type="match status" value="1"/>
</dbReference>
<evidence type="ECO:0000256" key="11">
    <source>
        <dbReference type="RuleBase" id="RU361159"/>
    </source>
</evidence>